<gene>
    <name evidence="6" type="ORF">NDN08_004648</name>
</gene>
<dbReference type="AlphaFoldDB" id="A0AAV8UM07"/>
<feature type="compositionally biased region" description="Acidic residues" evidence="5">
    <location>
        <begin position="56"/>
        <end position="88"/>
    </location>
</feature>
<comment type="similarity">
    <text evidence="2">Belongs to the TFIIA subunit 1 family.</text>
</comment>
<sequence length="208" mass="23055">MAAATQNQTRKEVYLRVVDATVEGARAEFEKLGHDASSLAALEKLRERWQGYLVATEEELEREENGEVVDEEDEAGGEDAVEESGEPVEEVKAYAVEDDGDDEVEKIPQNDGAAGTSSDDDVGGDEDKPESKRRKVEGEDDFAEEDSDIADPDDDTVGPEPEADDFILAQYDKVSRKKDKWKVTLKDCVVHIAGRELLFQTVSCDLLW</sequence>
<feature type="compositionally biased region" description="Acidic residues" evidence="5">
    <location>
        <begin position="138"/>
        <end position="165"/>
    </location>
</feature>
<organism evidence="6 7">
    <name type="scientific">Rhodosorus marinus</name>
    <dbReference type="NCBI Taxonomy" id="101924"/>
    <lineage>
        <taxon>Eukaryota</taxon>
        <taxon>Rhodophyta</taxon>
        <taxon>Stylonematophyceae</taxon>
        <taxon>Stylonematales</taxon>
        <taxon>Stylonemataceae</taxon>
        <taxon>Rhodosorus</taxon>
    </lineage>
</organism>
<evidence type="ECO:0000313" key="7">
    <source>
        <dbReference type="Proteomes" id="UP001157974"/>
    </source>
</evidence>
<dbReference type="InterPro" id="IPR009088">
    <property type="entry name" value="TFIIA_b-brl"/>
</dbReference>
<dbReference type="Pfam" id="PF03153">
    <property type="entry name" value="TFIIA"/>
    <property type="match status" value="1"/>
</dbReference>
<reference evidence="6 7" key="1">
    <citation type="journal article" date="2023" name="Nat. Commun.">
        <title>Origin of minicircular mitochondrial genomes in red algae.</title>
        <authorList>
            <person name="Lee Y."/>
            <person name="Cho C.H."/>
            <person name="Lee Y.M."/>
            <person name="Park S.I."/>
            <person name="Yang J.H."/>
            <person name="West J.A."/>
            <person name="Bhattacharya D."/>
            <person name="Yoon H.S."/>
        </authorList>
    </citation>
    <scope>NUCLEOTIDE SEQUENCE [LARGE SCALE GENOMIC DNA]</scope>
    <source>
        <strain evidence="6 7">CCMP1338</strain>
        <tissue evidence="6">Whole cell</tissue>
    </source>
</reference>
<accession>A0AAV8UM07</accession>
<dbReference type="Proteomes" id="UP001157974">
    <property type="component" value="Unassembled WGS sequence"/>
</dbReference>
<evidence type="ECO:0000256" key="4">
    <source>
        <dbReference type="ARBA" id="ARBA00023242"/>
    </source>
</evidence>
<evidence type="ECO:0000256" key="3">
    <source>
        <dbReference type="ARBA" id="ARBA00023163"/>
    </source>
</evidence>
<proteinExistence type="inferred from homology"/>
<dbReference type="EMBL" id="JAMWBK010000007">
    <property type="protein sequence ID" value="KAJ8903543.1"/>
    <property type="molecule type" value="Genomic_DNA"/>
</dbReference>
<keyword evidence="3" id="KW-0804">Transcription</keyword>
<dbReference type="InterPro" id="IPR004855">
    <property type="entry name" value="TFIIA_asu/bsu"/>
</dbReference>
<keyword evidence="7" id="KW-1185">Reference proteome</keyword>
<dbReference type="Gene3D" id="2.30.18.10">
    <property type="entry name" value="Transcription factor IIA (TFIIA), beta-barrel domain"/>
    <property type="match status" value="1"/>
</dbReference>
<protein>
    <recommendedName>
        <fullName evidence="8">Transcription initiation factor IIA subunit 1</fullName>
    </recommendedName>
</protein>
<dbReference type="Gene3D" id="1.10.287.100">
    <property type="match status" value="1"/>
</dbReference>
<name>A0AAV8UM07_9RHOD</name>
<evidence type="ECO:0000313" key="6">
    <source>
        <dbReference type="EMBL" id="KAJ8903543.1"/>
    </source>
</evidence>
<dbReference type="PANTHER" id="PTHR12694">
    <property type="entry name" value="TRANSCRIPTION INITIATION FACTOR IIA SUBUNIT 1"/>
    <property type="match status" value="1"/>
</dbReference>
<keyword evidence="4" id="KW-0539">Nucleus</keyword>
<evidence type="ECO:0000256" key="5">
    <source>
        <dbReference type="SAM" id="MobiDB-lite"/>
    </source>
</evidence>
<dbReference type="SUPFAM" id="SSF50784">
    <property type="entry name" value="Transcription factor IIA (TFIIA), beta-barrel domain"/>
    <property type="match status" value="1"/>
</dbReference>
<evidence type="ECO:0008006" key="8">
    <source>
        <dbReference type="Google" id="ProtNLM"/>
    </source>
</evidence>
<dbReference type="PANTHER" id="PTHR12694:SF8">
    <property type="entry name" value="TRANSCRIPTION INITIATION FACTOR IIA SUBUNIT 1"/>
    <property type="match status" value="1"/>
</dbReference>
<comment type="caution">
    <text evidence="6">The sequence shown here is derived from an EMBL/GenBank/DDBJ whole genome shotgun (WGS) entry which is preliminary data.</text>
</comment>
<evidence type="ECO:0000256" key="2">
    <source>
        <dbReference type="ARBA" id="ARBA00010059"/>
    </source>
</evidence>
<dbReference type="SMART" id="SM01371">
    <property type="entry name" value="TFIIA"/>
    <property type="match status" value="1"/>
</dbReference>
<dbReference type="GO" id="GO:0005672">
    <property type="term" value="C:transcription factor TFIIA complex"/>
    <property type="evidence" value="ECO:0007669"/>
    <property type="project" value="InterPro"/>
</dbReference>
<feature type="region of interest" description="Disordered" evidence="5">
    <location>
        <begin position="56"/>
        <end position="165"/>
    </location>
</feature>
<comment type="subcellular location">
    <subcellularLocation>
        <location evidence="1">Nucleus</location>
    </subcellularLocation>
</comment>
<dbReference type="GO" id="GO:0006367">
    <property type="term" value="P:transcription initiation at RNA polymerase II promoter"/>
    <property type="evidence" value="ECO:0007669"/>
    <property type="project" value="InterPro"/>
</dbReference>
<evidence type="ECO:0000256" key="1">
    <source>
        <dbReference type="ARBA" id="ARBA00004123"/>
    </source>
</evidence>